<accession>A0ABP7N755</accession>
<comment type="caution">
    <text evidence="1">The sequence shown here is derived from an EMBL/GenBank/DDBJ whole genome shotgun (WGS) entry which is preliminary data.</text>
</comment>
<organism evidence="1 2">
    <name type="scientific">Hymenobacter algoricola</name>
    <dbReference type="NCBI Taxonomy" id="486267"/>
    <lineage>
        <taxon>Bacteria</taxon>
        <taxon>Pseudomonadati</taxon>
        <taxon>Bacteroidota</taxon>
        <taxon>Cytophagia</taxon>
        <taxon>Cytophagales</taxon>
        <taxon>Hymenobacteraceae</taxon>
        <taxon>Hymenobacter</taxon>
    </lineage>
</organism>
<dbReference type="EMBL" id="BAABDH010000039">
    <property type="protein sequence ID" value="GAA3938850.1"/>
    <property type="molecule type" value="Genomic_DNA"/>
</dbReference>
<sequence length="136" mass="15601">MNTHFTVVEAYLRLSQALEIDPAAYGPVLHPEVEQTEYPNLLTKTTQVRSFEAIIDNVRAGRELLLNPQFENTTLQSVTPDSVLLETYWHASVMGNFSLLQRGTRLAAQMSMIFEFKDNLIFRQRTYRCFELLAAS</sequence>
<reference evidence="2" key="1">
    <citation type="journal article" date="2019" name="Int. J. Syst. Evol. Microbiol.">
        <title>The Global Catalogue of Microorganisms (GCM) 10K type strain sequencing project: providing services to taxonomists for standard genome sequencing and annotation.</title>
        <authorList>
            <consortium name="The Broad Institute Genomics Platform"/>
            <consortium name="The Broad Institute Genome Sequencing Center for Infectious Disease"/>
            <person name="Wu L."/>
            <person name="Ma J."/>
        </authorList>
    </citation>
    <scope>NUCLEOTIDE SEQUENCE [LARGE SCALE GENOMIC DNA]</scope>
    <source>
        <strain evidence="2">JCM 17214</strain>
    </source>
</reference>
<name>A0ABP7N755_9BACT</name>
<protein>
    <recommendedName>
        <fullName evidence="3">Nuclear transport factor 2 family protein</fullName>
    </recommendedName>
</protein>
<proteinExistence type="predicted"/>
<keyword evidence="2" id="KW-1185">Reference proteome</keyword>
<evidence type="ECO:0008006" key="3">
    <source>
        <dbReference type="Google" id="ProtNLM"/>
    </source>
</evidence>
<dbReference type="Proteomes" id="UP001499909">
    <property type="component" value="Unassembled WGS sequence"/>
</dbReference>
<dbReference type="InterPro" id="IPR032710">
    <property type="entry name" value="NTF2-like_dom_sf"/>
</dbReference>
<evidence type="ECO:0000313" key="1">
    <source>
        <dbReference type="EMBL" id="GAA3938850.1"/>
    </source>
</evidence>
<dbReference type="SUPFAM" id="SSF54427">
    <property type="entry name" value="NTF2-like"/>
    <property type="match status" value="1"/>
</dbReference>
<evidence type="ECO:0000313" key="2">
    <source>
        <dbReference type="Proteomes" id="UP001499909"/>
    </source>
</evidence>
<dbReference type="RefSeq" id="WP_345113942.1">
    <property type="nucleotide sequence ID" value="NZ_BAABDH010000039.1"/>
</dbReference>
<dbReference type="Gene3D" id="3.10.450.50">
    <property type="match status" value="1"/>
</dbReference>
<gene>
    <name evidence="1" type="ORF">GCM10022406_23810</name>
</gene>